<evidence type="ECO:0000256" key="1">
    <source>
        <dbReference type="SAM" id="MobiDB-lite"/>
    </source>
</evidence>
<dbReference type="PANTHER" id="PTHR13844">
    <property type="entry name" value="SWI/SNF-RELATED MATRIX-ASSOCIATED ACTIN-DEPENDENT REGULATOR OF CHROMATIN SUBFAMILY D"/>
    <property type="match status" value="1"/>
</dbReference>
<proteinExistence type="predicted"/>
<dbReference type="PROSITE" id="PS51925">
    <property type="entry name" value="SWIB_MDM2"/>
    <property type="match status" value="1"/>
</dbReference>
<dbReference type="InterPro" id="IPR003121">
    <property type="entry name" value="SWIB_MDM2_domain"/>
</dbReference>
<organism evidence="3 4">
    <name type="scientific">Phanerochaete sordida</name>
    <dbReference type="NCBI Taxonomy" id="48140"/>
    <lineage>
        <taxon>Eukaryota</taxon>
        <taxon>Fungi</taxon>
        <taxon>Dikarya</taxon>
        <taxon>Basidiomycota</taxon>
        <taxon>Agaricomycotina</taxon>
        <taxon>Agaricomycetes</taxon>
        <taxon>Polyporales</taxon>
        <taxon>Phanerochaetaceae</taxon>
        <taxon>Phanerochaete</taxon>
    </lineage>
</organism>
<dbReference type="InterPro" id="IPR036885">
    <property type="entry name" value="SWIB_MDM2_dom_sf"/>
</dbReference>
<protein>
    <submittedName>
        <fullName evidence="3">SWIB-domain-containing protein</fullName>
    </submittedName>
</protein>
<dbReference type="Proteomes" id="UP000703269">
    <property type="component" value="Unassembled WGS sequence"/>
</dbReference>
<evidence type="ECO:0000313" key="3">
    <source>
        <dbReference type="EMBL" id="GJE91389.1"/>
    </source>
</evidence>
<dbReference type="SMART" id="SM00151">
    <property type="entry name" value="SWIB"/>
    <property type="match status" value="1"/>
</dbReference>
<dbReference type="EMBL" id="BPQB01000021">
    <property type="protein sequence ID" value="GJE91389.1"/>
    <property type="molecule type" value="Genomic_DNA"/>
</dbReference>
<dbReference type="InterPro" id="IPR019835">
    <property type="entry name" value="SWIB_domain"/>
</dbReference>
<feature type="compositionally biased region" description="Acidic residues" evidence="1">
    <location>
        <begin position="65"/>
        <end position="74"/>
    </location>
</feature>
<evidence type="ECO:0000259" key="2">
    <source>
        <dbReference type="PROSITE" id="PS51925"/>
    </source>
</evidence>
<dbReference type="Pfam" id="PF02201">
    <property type="entry name" value="SWIB"/>
    <property type="match status" value="1"/>
</dbReference>
<feature type="compositionally biased region" description="Basic and acidic residues" evidence="1">
    <location>
        <begin position="96"/>
        <end position="120"/>
    </location>
</feature>
<accession>A0A9P3LE98</accession>
<keyword evidence="4" id="KW-1185">Reference proteome</keyword>
<sequence>MPLDISKYAAQIRDILTAPGVDLGTISAKRVRKQLLEQNEDLTPELVKEYKDDLDALIGSVYEEVSGENGEDDDSTKRKHEDDEDEGTPAPKKGKKNSEHADAELARKLSKEINGRERGARAAAPKAKAKRGKKGAKSAATVDSDGEGNGEVQEKPKRKGGFTKEYILSEPLADLLGVKQLSRPQAVKHIWVYIKEKDLQNPADKREIICDEKMKKIFNVDKIGMFRMNQMLGQHLQEPAPVPTEAA</sequence>
<dbReference type="SUPFAM" id="SSF47592">
    <property type="entry name" value="SWIB/MDM2 domain"/>
    <property type="match status" value="1"/>
</dbReference>
<feature type="region of interest" description="Disordered" evidence="1">
    <location>
        <begin position="59"/>
        <end position="159"/>
    </location>
</feature>
<gene>
    <name evidence="3" type="ORF">PsYK624_075390</name>
</gene>
<evidence type="ECO:0000313" key="4">
    <source>
        <dbReference type="Proteomes" id="UP000703269"/>
    </source>
</evidence>
<comment type="caution">
    <text evidence="3">The sequence shown here is derived from an EMBL/GenBank/DDBJ whole genome shotgun (WGS) entry which is preliminary data.</text>
</comment>
<name>A0A9P3LE98_9APHY</name>
<dbReference type="OrthoDB" id="10251073at2759"/>
<feature type="domain" description="DM2" evidence="2">
    <location>
        <begin position="161"/>
        <end position="238"/>
    </location>
</feature>
<feature type="compositionally biased region" description="Basic residues" evidence="1">
    <location>
        <begin position="127"/>
        <end position="136"/>
    </location>
</feature>
<dbReference type="Gene3D" id="1.10.245.10">
    <property type="entry name" value="SWIB/MDM2 domain"/>
    <property type="match status" value="1"/>
</dbReference>
<reference evidence="3 4" key="1">
    <citation type="submission" date="2021-08" db="EMBL/GenBank/DDBJ databases">
        <title>Draft Genome Sequence of Phanerochaete sordida strain YK-624.</title>
        <authorList>
            <person name="Mori T."/>
            <person name="Dohra H."/>
            <person name="Suzuki T."/>
            <person name="Kawagishi H."/>
            <person name="Hirai H."/>
        </authorList>
    </citation>
    <scope>NUCLEOTIDE SEQUENCE [LARGE SCALE GENOMIC DNA]</scope>
    <source>
        <strain evidence="3 4">YK-624</strain>
    </source>
</reference>
<dbReference type="AlphaFoldDB" id="A0A9P3LE98"/>
<dbReference type="CDD" id="cd10567">
    <property type="entry name" value="SWIB-MDM2_like"/>
    <property type="match status" value="1"/>
</dbReference>